<feature type="region of interest" description="Disordered" evidence="1">
    <location>
        <begin position="185"/>
        <end position="268"/>
    </location>
</feature>
<evidence type="ECO:0000313" key="3">
    <source>
        <dbReference type="Proteomes" id="UP000053831"/>
    </source>
</evidence>
<feature type="region of interest" description="Disordered" evidence="1">
    <location>
        <begin position="136"/>
        <end position="160"/>
    </location>
</feature>
<proteinExistence type="predicted"/>
<protein>
    <submittedName>
        <fullName evidence="2">Uncharacterized protein</fullName>
    </submittedName>
</protein>
<name>A0A0M8MUA3_ESCWE</name>
<organism evidence="2 3">
    <name type="scientific">Escovopsis weberi</name>
    <dbReference type="NCBI Taxonomy" id="150374"/>
    <lineage>
        <taxon>Eukaryota</taxon>
        <taxon>Fungi</taxon>
        <taxon>Dikarya</taxon>
        <taxon>Ascomycota</taxon>
        <taxon>Pezizomycotina</taxon>
        <taxon>Sordariomycetes</taxon>
        <taxon>Hypocreomycetidae</taxon>
        <taxon>Hypocreales</taxon>
        <taxon>Hypocreaceae</taxon>
        <taxon>Escovopsis</taxon>
    </lineage>
</organism>
<reference evidence="2 3" key="1">
    <citation type="submission" date="2015-07" db="EMBL/GenBank/DDBJ databases">
        <title>The genome of the fungus Escovopsis weberi, a specialized disease agent of ant agriculture.</title>
        <authorList>
            <person name="de Man T.J."/>
            <person name="Stajich J.E."/>
            <person name="Kubicek C.P."/>
            <person name="Chenthamara K."/>
            <person name="Atanasova L."/>
            <person name="Druzhinina I.S."/>
            <person name="Birnbaum S."/>
            <person name="Barribeau S.M."/>
            <person name="Teiling C."/>
            <person name="Suen G."/>
            <person name="Currie C."/>
            <person name="Gerardo N.M."/>
        </authorList>
    </citation>
    <scope>NUCLEOTIDE SEQUENCE [LARGE SCALE GENOMIC DNA]</scope>
</reference>
<gene>
    <name evidence="2" type="ORF">ESCO_000643</name>
</gene>
<dbReference type="OrthoDB" id="5363079at2759"/>
<dbReference type="AlphaFoldDB" id="A0A0M8MUA3"/>
<evidence type="ECO:0000256" key="1">
    <source>
        <dbReference type="SAM" id="MobiDB-lite"/>
    </source>
</evidence>
<keyword evidence="3" id="KW-1185">Reference proteome</keyword>
<accession>A0A0M8MUA3</accession>
<dbReference type="Proteomes" id="UP000053831">
    <property type="component" value="Unassembled WGS sequence"/>
</dbReference>
<sequence>MDLDPPHPNETGGVEATPISQLHPNISDPASRVVAGVITVTWPYSKVNRSIAFILAEHDVRLRRDRGRLRVEFHGAAGRALDSFGIGAGDRVRISLEGAQWERNQVASKHPVPPLEWQLKFKDLLHMQIRRDESDATEAIDVDVSAAPGPPGSEPDYDLSVLFEPQPQADNFSVPEIPRFTSPIKQTAPAFDSGDPQAEQLSDSDSDSEAAHEAVNEPEPMETEPPVESTPRPPMVDQGCQTQELDYSPRMGRSRTIGLLPRSKTITS</sequence>
<feature type="region of interest" description="Disordered" evidence="1">
    <location>
        <begin position="1"/>
        <end position="22"/>
    </location>
</feature>
<comment type="caution">
    <text evidence="2">The sequence shown here is derived from an EMBL/GenBank/DDBJ whole genome shotgun (WGS) entry which is preliminary data.</text>
</comment>
<dbReference type="EMBL" id="LGSR01000020">
    <property type="protein sequence ID" value="KOS19526.1"/>
    <property type="molecule type" value="Genomic_DNA"/>
</dbReference>
<evidence type="ECO:0000313" key="2">
    <source>
        <dbReference type="EMBL" id="KOS19526.1"/>
    </source>
</evidence>